<proteinExistence type="predicted"/>
<name>A0ABQ1H4X3_9BACL</name>
<feature type="domain" description="DUF5348" evidence="2">
    <location>
        <begin position="73"/>
        <end position="135"/>
    </location>
</feature>
<dbReference type="InterPro" id="IPR035255">
    <property type="entry name" value="DUF5348"/>
</dbReference>
<organism evidence="3 4">
    <name type="scientific">Kroppenstedtia guangzhouensis</name>
    <dbReference type="NCBI Taxonomy" id="1274356"/>
    <lineage>
        <taxon>Bacteria</taxon>
        <taxon>Bacillati</taxon>
        <taxon>Bacillota</taxon>
        <taxon>Bacilli</taxon>
        <taxon>Bacillales</taxon>
        <taxon>Thermoactinomycetaceae</taxon>
        <taxon>Kroppenstedtia</taxon>
    </lineage>
</organism>
<comment type="caution">
    <text evidence="3">The sequence shown here is derived from an EMBL/GenBank/DDBJ whole genome shotgun (WGS) entry which is preliminary data.</text>
</comment>
<dbReference type="Pfam" id="PF17295">
    <property type="entry name" value="DUF5348"/>
    <property type="match status" value="1"/>
</dbReference>
<dbReference type="RefSeq" id="WP_188433807.1">
    <property type="nucleotide sequence ID" value="NZ_BMEX01000036.1"/>
</dbReference>
<gene>
    <name evidence="3" type="ORF">GCM10007416_35140</name>
</gene>
<keyword evidence="1" id="KW-0175">Coiled coil</keyword>
<evidence type="ECO:0000256" key="1">
    <source>
        <dbReference type="SAM" id="Coils"/>
    </source>
</evidence>
<dbReference type="EMBL" id="BMEX01000036">
    <property type="protein sequence ID" value="GGA58944.1"/>
    <property type="molecule type" value="Genomic_DNA"/>
</dbReference>
<accession>A0ABQ1H4X3</accession>
<evidence type="ECO:0000259" key="2">
    <source>
        <dbReference type="Pfam" id="PF17295"/>
    </source>
</evidence>
<evidence type="ECO:0000313" key="3">
    <source>
        <dbReference type="EMBL" id="GGA58944.1"/>
    </source>
</evidence>
<dbReference type="Gene3D" id="2.40.10.390">
    <property type="match status" value="1"/>
</dbReference>
<keyword evidence="4" id="KW-1185">Reference proteome</keyword>
<protein>
    <recommendedName>
        <fullName evidence="2">DUF5348 domain-containing protein</fullName>
    </recommendedName>
</protein>
<reference evidence="4" key="1">
    <citation type="journal article" date="2019" name="Int. J. Syst. Evol. Microbiol.">
        <title>The Global Catalogue of Microorganisms (GCM) 10K type strain sequencing project: providing services to taxonomists for standard genome sequencing and annotation.</title>
        <authorList>
            <consortium name="The Broad Institute Genomics Platform"/>
            <consortium name="The Broad Institute Genome Sequencing Center for Infectious Disease"/>
            <person name="Wu L."/>
            <person name="Ma J."/>
        </authorList>
    </citation>
    <scope>NUCLEOTIDE SEQUENCE [LARGE SCALE GENOMIC DNA]</scope>
    <source>
        <strain evidence="4">CGMCC 1.12404</strain>
    </source>
</reference>
<dbReference type="Proteomes" id="UP000617979">
    <property type="component" value="Unassembled WGS sequence"/>
</dbReference>
<feature type="coiled-coil region" evidence="1">
    <location>
        <begin position="1"/>
        <end position="28"/>
    </location>
</feature>
<sequence length="138" mass="16180">MDRAKVSLKRLELRLKEAVQEARRLEYETSQDALSPEKRFEYEQLLGIGEKLEEALTRWEYLQKPVVAEGFLRKNENGRYEIGDREFTSGESIEILISDPGFDETVWVKSRVEHNGQDYYLMGYEEVPMDGLMARQRG</sequence>
<evidence type="ECO:0000313" key="4">
    <source>
        <dbReference type="Proteomes" id="UP000617979"/>
    </source>
</evidence>